<name>A0AAD6IPK1_DREDA</name>
<dbReference type="EMBL" id="JAQGDS010000015">
    <property type="protein sequence ID" value="KAJ6256025.1"/>
    <property type="molecule type" value="Genomic_DNA"/>
</dbReference>
<evidence type="ECO:0000256" key="1">
    <source>
        <dbReference type="ARBA" id="ARBA00022884"/>
    </source>
</evidence>
<gene>
    <name evidence="3" type="ORF">Dda_9117</name>
</gene>
<feature type="region of interest" description="Disordered" evidence="2">
    <location>
        <begin position="1"/>
        <end position="54"/>
    </location>
</feature>
<dbReference type="PANTHER" id="PTHR19965:SF97">
    <property type="entry name" value="RRM DOMAIN-CONTAINING PROTEIN"/>
    <property type="match status" value="1"/>
</dbReference>
<dbReference type="PANTHER" id="PTHR19965">
    <property type="entry name" value="RNA AND EXPORT FACTOR BINDING PROTEIN"/>
    <property type="match status" value="1"/>
</dbReference>
<dbReference type="SUPFAM" id="SSF54928">
    <property type="entry name" value="RNA-binding domain, RBD"/>
    <property type="match status" value="1"/>
</dbReference>
<accession>A0AAD6IPK1</accession>
<dbReference type="GO" id="GO:0005634">
    <property type="term" value="C:nucleus"/>
    <property type="evidence" value="ECO:0007669"/>
    <property type="project" value="TreeGrafter"/>
</dbReference>
<protein>
    <recommendedName>
        <fullName evidence="5">RRM domain-containing protein</fullName>
    </recommendedName>
</protein>
<dbReference type="Proteomes" id="UP001221413">
    <property type="component" value="Unassembled WGS sequence"/>
</dbReference>
<sequence length="291" mass="31269">MTGKDLDKLLQEDRRKRARQNQKSVPAPVLSGPKRGVQKRKTAQPAPSNLNGKWTHDLHATVASPTKFKTLHSAASTTGAKIPIVLKPGVAEKLARNRLFKALHCMSAEGEAGKKAADDLGISIRGASKAGGSGLTIKGSAGPFAVHGSNFAPGTTASDIRNVMEVRQLSVINCGILSAKPTVIAELVFEKQEDAQRCIEEFNNRLADGRLLHFMLKDSPQLPIPPKTRSTAIQQQAQPVAKPSGASGPVRTEQSLHNVVDGKFGFTEPPRHVRGNLYSDSMVGRVRGSRR</sequence>
<keyword evidence="1" id="KW-0694">RNA-binding</keyword>
<reference evidence="3" key="1">
    <citation type="submission" date="2023-01" db="EMBL/GenBank/DDBJ databases">
        <title>The chitinases involved in constricting ring structure development in the nematode-trapping fungus Drechslerella dactyloides.</title>
        <authorList>
            <person name="Wang R."/>
            <person name="Zhang L."/>
            <person name="Tang P."/>
            <person name="Li S."/>
            <person name="Liang L."/>
        </authorList>
    </citation>
    <scope>NUCLEOTIDE SEQUENCE</scope>
    <source>
        <strain evidence="3">YMF1.00031</strain>
    </source>
</reference>
<dbReference type="InterPro" id="IPR035979">
    <property type="entry name" value="RBD_domain_sf"/>
</dbReference>
<evidence type="ECO:0000313" key="3">
    <source>
        <dbReference type="EMBL" id="KAJ6256025.1"/>
    </source>
</evidence>
<evidence type="ECO:0000313" key="4">
    <source>
        <dbReference type="Proteomes" id="UP001221413"/>
    </source>
</evidence>
<evidence type="ECO:0008006" key="5">
    <source>
        <dbReference type="Google" id="ProtNLM"/>
    </source>
</evidence>
<organism evidence="3 4">
    <name type="scientific">Drechslerella dactyloides</name>
    <name type="common">Nematode-trapping fungus</name>
    <name type="synonym">Arthrobotrys dactyloides</name>
    <dbReference type="NCBI Taxonomy" id="74499"/>
    <lineage>
        <taxon>Eukaryota</taxon>
        <taxon>Fungi</taxon>
        <taxon>Dikarya</taxon>
        <taxon>Ascomycota</taxon>
        <taxon>Pezizomycotina</taxon>
        <taxon>Orbiliomycetes</taxon>
        <taxon>Orbiliales</taxon>
        <taxon>Orbiliaceae</taxon>
        <taxon>Drechslerella</taxon>
    </lineage>
</organism>
<keyword evidence="4" id="KW-1185">Reference proteome</keyword>
<dbReference type="AlphaFoldDB" id="A0AAD6IPK1"/>
<evidence type="ECO:0000256" key="2">
    <source>
        <dbReference type="SAM" id="MobiDB-lite"/>
    </source>
</evidence>
<feature type="region of interest" description="Disordered" evidence="2">
    <location>
        <begin position="227"/>
        <end position="252"/>
    </location>
</feature>
<comment type="caution">
    <text evidence="3">The sequence shown here is derived from an EMBL/GenBank/DDBJ whole genome shotgun (WGS) entry which is preliminary data.</text>
</comment>
<dbReference type="GO" id="GO:0003729">
    <property type="term" value="F:mRNA binding"/>
    <property type="evidence" value="ECO:0007669"/>
    <property type="project" value="TreeGrafter"/>
</dbReference>
<feature type="compositionally biased region" description="Basic and acidic residues" evidence="2">
    <location>
        <begin position="1"/>
        <end position="15"/>
    </location>
</feature>
<dbReference type="InterPro" id="IPR051229">
    <property type="entry name" value="ALYREF_mRNA_export"/>
</dbReference>
<proteinExistence type="predicted"/>
<feature type="compositionally biased region" description="Polar residues" evidence="2">
    <location>
        <begin position="228"/>
        <end position="238"/>
    </location>
</feature>